<sequence length="107" mass="12468">MRQNQETMQREVDSALLQIQWEREALIQREHRVQLYVARQKTNIPAAAGQSLDESINVLLATRKLGIVEEEHIMPRHNENAKDNDYGVIVEEDDIESDEDRLQSELD</sequence>
<accession>A0A6A5VK92</accession>
<name>A0A6A5VK92_9PLEO</name>
<gene>
    <name evidence="1" type="ORF">BU23DRAFT_660167</name>
</gene>
<dbReference type="OrthoDB" id="3808436at2759"/>
<dbReference type="Proteomes" id="UP000800036">
    <property type="component" value="Unassembled WGS sequence"/>
</dbReference>
<protein>
    <submittedName>
        <fullName evidence="1">Uncharacterized protein</fullName>
    </submittedName>
</protein>
<dbReference type="AlphaFoldDB" id="A0A6A5VK92"/>
<organism evidence="1 2">
    <name type="scientific">Bimuria novae-zelandiae CBS 107.79</name>
    <dbReference type="NCBI Taxonomy" id="1447943"/>
    <lineage>
        <taxon>Eukaryota</taxon>
        <taxon>Fungi</taxon>
        <taxon>Dikarya</taxon>
        <taxon>Ascomycota</taxon>
        <taxon>Pezizomycotina</taxon>
        <taxon>Dothideomycetes</taxon>
        <taxon>Pleosporomycetidae</taxon>
        <taxon>Pleosporales</taxon>
        <taxon>Massarineae</taxon>
        <taxon>Didymosphaeriaceae</taxon>
        <taxon>Bimuria</taxon>
    </lineage>
</organism>
<evidence type="ECO:0000313" key="2">
    <source>
        <dbReference type="Proteomes" id="UP000800036"/>
    </source>
</evidence>
<proteinExistence type="predicted"/>
<dbReference type="EMBL" id="ML976663">
    <property type="protein sequence ID" value="KAF1977621.1"/>
    <property type="molecule type" value="Genomic_DNA"/>
</dbReference>
<reference evidence="1" key="1">
    <citation type="journal article" date="2020" name="Stud. Mycol.">
        <title>101 Dothideomycetes genomes: a test case for predicting lifestyles and emergence of pathogens.</title>
        <authorList>
            <person name="Haridas S."/>
            <person name="Albert R."/>
            <person name="Binder M."/>
            <person name="Bloem J."/>
            <person name="Labutti K."/>
            <person name="Salamov A."/>
            <person name="Andreopoulos B."/>
            <person name="Baker S."/>
            <person name="Barry K."/>
            <person name="Bills G."/>
            <person name="Bluhm B."/>
            <person name="Cannon C."/>
            <person name="Castanera R."/>
            <person name="Culley D."/>
            <person name="Daum C."/>
            <person name="Ezra D."/>
            <person name="Gonzalez J."/>
            <person name="Henrissat B."/>
            <person name="Kuo A."/>
            <person name="Liang C."/>
            <person name="Lipzen A."/>
            <person name="Lutzoni F."/>
            <person name="Magnuson J."/>
            <person name="Mondo S."/>
            <person name="Nolan M."/>
            <person name="Ohm R."/>
            <person name="Pangilinan J."/>
            <person name="Park H.-J."/>
            <person name="Ramirez L."/>
            <person name="Alfaro M."/>
            <person name="Sun H."/>
            <person name="Tritt A."/>
            <person name="Yoshinaga Y."/>
            <person name="Zwiers L.-H."/>
            <person name="Turgeon B."/>
            <person name="Goodwin S."/>
            <person name="Spatafora J."/>
            <person name="Crous P."/>
            <person name="Grigoriev I."/>
        </authorList>
    </citation>
    <scope>NUCLEOTIDE SEQUENCE</scope>
    <source>
        <strain evidence="1">CBS 107.79</strain>
    </source>
</reference>
<evidence type="ECO:0000313" key="1">
    <source>
        <dbReference type="EMBL" id="KAF1977621.1"/>
    </source>
</evidence>
<keyword evidence="2" id="KW-1185">Reference proteome</keyword>